<evidence type="ECO:0000259" key="3">
    <source>
        <dbReference type="Pfam" id="PF01571"/>
    </source>
</evidence>
<dbReference type="RefSeq" id="WP_245301490.1">
    <property type="nucleotide sequence ID" value="NZ_CP110224.1"/>
</dbReference>
<dbReference type="Gene3D" id="3.30.9.10">
    <property type="entry name" value="D-Amino Acid Oxidase, subunit A, domain 2"/>
    <property type="match status" value="1"/>
</dbReference>
<feature type="domain" description="Aminomethyltransferase C-terminal" evidence="4">
    <location>
        <begin position="732"/>
        <end position="803"/>
    </location>
</feature>
<dbReference type="Gene3D" id="2.40.30.110">
    <property type="entry name" value="Aminomethyltransferase beta-barrel domains"/>
    <property type="match status" value="1"/>
</dbReference>
<keyword evidence="7" id="KW-1185">Reference proteome</keyword>
<dbReference type="EMBL" id="JAGGKX010000004">
    <property type="protein sequence ID" value="MBP1969100.1"/>
    <property type="molecule type" value="Genomic_DNA"/>
</dbReference>
<evidence type="ECO:0000256" key="1">
    <source>
        <dbReference type="ARBA" id="ARBA00008609"/>
    </source>
</evidence>
<dbReference type="InterPro" id="IPR013977">
    <property type="entry name" value="GcvT_C"/>
</dbReference>
<feature type="domain" description="GCVT N-terminal" evidence="3">
    <location>
        <begin position="430"/>
        <end position="710"/>
    </location>
</feature>
<dbReference type="InterPro" id="IPR006222">
    <property type="entry name" value="GCVT_N"/>
</dbReference>
<sequence>MEQKRIVIIGAGVVGCSTAYYLNKMGQQDITVIDQGPLFETGGSTSHAPGLVAQLNFSKLLTAFASQTVADFTELGDGERPSYYPVGSLELARTPERLNDLKRKAGAGKSWGIEAHVLSPKECKEKNPVINPDTILGGLYVPTDGIAKPLRAINRMADFSKSCGTKFYGNTEVTGINMIDDQVKGVETSIGDFEADLVICCAGFWGPQIGEMAGVTIPLQPIAHQYIFSNDIPELAGESEEVTSPIIRDLDSSMYYRQVFNSIGIGSYQHEALPIEISEVSKYGESADMPSIKPFTPEHFLGKPWKDAQNLIPGLKEAGRKRGINGIFSFTPDGMPLLGESEKIRGFWVAEAVWITHSAGVGKQMAEWIINGAPTLDLELCDINRFDSYAQSPTYYKPRSKEDYEKVYDIHHPFETPATSRNMRIIPYYIRQQTLGAFFNESLGWEQPQWYEANESLTERYENRIIKRDGWQARYWSPIIEAEHLHIQEHAGLYDVTAMNKRLEISGEDALTFLQTLTTSNIDISIGSMTNALMLHELGGIKDKITIIRKDNQTFIILCTSAVEANWIQKHVWKSGEIVIQDKTASTCGLGIIGPGARDVMQSIDPQVFAEGAWEAKQVKEIYINNIPVLAAFDSKCGLEYWEFFTTNDQGLPLWDVLYQAGQANELIAVGDRALESLRIESQTLRYGKDFWSEHNPYEINLNAWIDLTKDFIGKKALIERGKKGPNLVSSTLVLDQPDKVVMGHEPVMNNGKTAGFVTSAGFSYSLGRGIVTALLDPKALENDTEWNIEYFGQKISATVLQKHNIIT</sequence>
<protein>
    <submittedName>
        <fullName evidence="6">Glycine cleavage system aminomethyltransferase T/glycine/D-amino acid oxidase-like deaminating enzyme</fullName>
    </submittedName>
</protein>
<evidence type="ECO:0000259" key="2">
    <source>
        <dbReference type="Pfam" id="PF01266"/>
    </source>
</evidence>
<dbReference type="InterPro" id="IPR036188">
    <property type="entry name" value="FAD/NAD-bd_sf"/>
</dbReference>
<dbReference type="Gene3D" id="3.30.1360.120">
    <property type="entry name" value="Probable tRNA modification gtpase trme, domain 1"/>
    <property type="match status" value="1"/>
</dbReference>
<organism evidence="6 7">
    <name type="scientific">Virgibacillus natechei</name>
    <dbReference type="NCBI Taxonomy" id="1216297"/>
    <lineage>
        <taxon>Bacteria</taxon>
        <taxon>Bacillati</taxon>
        <taxon>Bacillota</taxon>
        <taxon>Bacilli</taxon>
        <taxon>Bacillales</taxon>
        <taxon>Bacillaceae</taxon>
        <taxon>Virgibacillus</taxon>
    </lineage>
</organism>
<comment type="similarity">
    <text evidence="1">Belongs to the GcvT family.</text>
</comment>
<dbReference type="Pfam" id="PF01571">
    <property type="entry name" value="GCV_T"/>
    <property type="match status" value="1"/>
</dbReference>
<evidence type="ECO:0000313" key="6">
    <source>
        <dbReference type="EMBL" id="MBP1969100.1"/>
    </source>
</evidence>
<feature type="domain" description="FAD dependent oxidoreductase" evidence="2">
    <location>
        <begin position="5"/>
        <end position="368"/>
    </location>
</feature>
<dbReference type="InterPro" id="IPR006076">
    <property type="entry name" value="FAD-dep_OxRdtase"/>
</dbReference>
<dbReference type="Proteomes" id="UP001519345">
    <property type="component" value="Unassembled WGS sequence"/>
</dbReference>
<dbReference type="SUPFAM" id="SSF101790">
    <property type="entry name" value="Aminomethyltransferase beta-barrel domain"/>
    <property type="match status" value="1"/>
</dbReference>
<dbReference type="SUPFAM" id="SSF103025">
    <property type="entry name" value="Folate-binding domain"/>
    <property type="match status" value="1"/>
</dbReference>
<evidence type="ECO:0000259" key="4">
    <source>
        <dbReference type="Pfam" id="PF08669"/>
    </source>
</evidence>
<reference evidence="6 7" key="1">
    <citation type="submission" date="2021-03" db="EMBL/GenBank/DDBJ databases">
        <title>Genomic Encyclopedia of Type Strains, Phase IV (KMG-IV): sequencing the most valuable type-strain genomes for metagenomic binning, comparative biology and taxonomic classification.</title>
        <authorList>
            <person name="Goeker M."/>
        </authorList>
    </citation>
    <scope>NUCLEOTIDE SEQUENCE [LARGE SCALE GENOMIC DNA]</scope>
    <source>
        <strain evidence="6 7">DSM 25609</strain>
    </source>
</reference>
<dbReference type="Gene3D" id="3.50.50.60">
    <property type="entry name" value="FAD/NAD(P)-binding domain"/>
    <property type="match status" value="1"/>
</dbReference>
<feature type="domain" description="FAD dependent oxidoreductase central" evidence="5">
    <location>
        <begin position="371"/>
        <end position="424"/>
    </location>
</feature>
<accession>A0ABS4IDS8</accession>
<dbReference type="PANTHER" id="PTHR13847:SF181">
    <property type="entry name" value="TRANSFERASE CAF17, MITOCHONDRIAL-RELATED"/>
    <property type="match status" value="1"/>
</dbReference>
<dbReference type="PANTHER" id="PTHR13847">
    <property type="entry name" value="SARCOSINE DEHYDROGENASE-RELATED"/>
    <property type="match status" value="1"/>
</dbReference>
<dbReference type="InterPro" id="IPR029043">
    <property type="entry name" value="GcvT/YgfZ_C"/>
</dbReference>
<dbReference type="PROSITE" id="PS51257">
    <property type="entry name" value="PROKAR_LIPOPROTEIN"/>
    <property type="match status" value="1"/>
</dbReference>
<dbReference type="InterPro" id="IPR027266">
    <property type="entry name" value="TrmE/GcvT-like"/>
</dbReference>
<comment type="caution">
    <text evidence="6">The sequence shown here is derived from an EMBL/GenBank/DDBJ whole genome shotgun (WGS) entry which is preliminary data.</text>
</comment>
<gene>
    <name evidence="6" type="ORF">J2Z83_001203</name>
</gene>
<dbReference type="Gene3D" id="3.30.70.1400">
    <property type="entry name" value="Aminomethyltransferase beta-barrel domains"/>
    <property type="match status" value="1"/>
</dbReference>
<dbReference type="Pfam" id="PF01266">
    <property type="entry name" value="DAO"/>
    <property type="match status" value="1"/>
</dbReference>
<evidence type="ECO:0000259" key="5">
    <source>
        <dbReference type="Pfam" id="PF16350"/>
    </source>
</evidence>
<dbReference type="Pfam" id="PF08669">
    <property type="entry name" value="GCV_T_C"/>
    <property type="match status" value="1"/>
</dbReference>
<dbReference type="Pfam" id="PF16350">
    <property type="entry name" value="FAO_M"/>
    <property type="match status" value="1"/>
</dbReference>
<proteinExistence type="inferred from homology"/>
<dbReference type="InterPro" id="IPR032503">
    <property type="entry name" value="FAO_M"/>
</dbReference>
<dbReference type="SUPFAM" id="SSF51905">
    <property type="entry name" value="FAD/NAD(P)-binding domain"/>
    <property type="match status" value="1"/>
</dbReference>
<evidence type="ECO:0000313" key="7">
    <source>
        <dbReference type="Proteomes" id="UP001519345"/>
    </source>
</evidence>
<name>A0ABS4IDS8_9BACI</name>
<dbReference type="SUPFAM" id="SSF54373">
    <property type="entry name" value="FAD-linked reductases, C-terminal domain"/>
    <property type="match status" value="1"/>
</dbReference>